<dbReference type="PANTHER" id="PTHR48127">
    <property type="entry name" value="GRF-TYPE DOMAIN-CONTAINING PROTEIN"/>
    <property type="match status" value="1"/>
</dbReference>
<dbReference type="eggNOG" id="ENOG502R5B8">
    <property type="taxonomic scope" value="Eukaryota"/>
</dbReference>
<dbReference type="Gramene" id="LPERR07G15400.1">
    <property type="protein sequence ID" value="LPERR07G15400.1"/>
    <property type="gene ID" value="LPERR07G15400"/>
</dbReference>
<sequence>MTVEEKSEASCIRVKNPPLCHCGYPCKLQRPNIGVPAKFTPFFRCKLTTHDGWPMCDFQEYIHGLKSLWPTDEEEGRTCNWEDFPGRRKLWQQLGSESEPLRSNTMDKIRRKLRSKYDIPLPEREVEAMLSEDMRRHKGQPGRGYYTYEECITYWRLHRDKYPAGLTREEKTAKRQKIEEERERQRRRSKEKARKDPISDYPYGTWEHYFKTVENRERKGKEEEMKARARDAEMETVRALVAGLPAQLPVDKKGKGIAKPNWYDGGDDDWRGDEFIYDGDSN</sequence>
<keyword evidence="3" id="KW-1185">Reference proteome</keyword>
<reference evidence="3" key="2">
    <citation type="submission" date="2013-12" db="EMBL/GenBank/DDBJ databases">
        <authorList>
            <person name="Yu Y."/>
            <person name="Lee S."/>
            <person name="de Baynast K."/>
            <person name="Wissotski M."/>
            <person name="Liu L."/>
            <person name="Talag J."/>
            <person name="Goicoechea J."/>
            <person name="Angelova A."/>
            <person name="Jetty R."/>
            <person name="Kudrna D."/>
            <person name="Golser W."/>
            <person name="Rivera L."/>
            <person name="Zhang J."/>
            <person name="Wing R."/>
        </authorList>
    </citation>
    <scope>NUCLEOTIDE SEQUENCE</scope>
</reference>
<reference evidence="2 3" key="1">
    <citation type="submission" date="2012-08" db="EMBL/GenBank/DDBJ databases">
        <title>Oryza genome evolution.</title>
        <authorList>
            <person name="Wing R.A."/>
        </authorList>
    </citation>
    <scope>NUCLEOTIDE SEQUENCE</scope>
</reference>
<evidence type="ECO:0000256" key="1">
    <source>
        <dbReference type="SAM" id="MobiDB-lite"/>
    </source>
</evidence>
<dbReference type="EnsemblPlants" id="LPERR07G15400.1">
    <property type="protein sequence ID" value="LPERR07G15400.1"/>
    <property type="gene ID" value="LPERR07G15400"/>
</dbReference>
<evidence type="ECO:0000313" key="2">
    <source>
        <dbReference type="EnsemblPlants" id="LPERR07G15400.1"/>
    </source>
</evidence>
<evidence type="ECO:0000313" key="3">
    <source>
        <dbReference type="Proteomes" id="UP000032180"/>
    </source>
</evidence>
<dbReference type="PANTHER" id="PTHR48127:SF1">
    <property type="entry name" value="ZINC FINGER GRF-TYPE DOMAIN-CONTAINING PROTEIN"/>
    <property type="match status" value="1"/>
</dbReference>
<organism evidence="2 3">
    <name type="scientific">Leersia perrieri</name>
    <dbReference type="NCBI Taxonomy" id="77586"/>
    <lineage>
        <taxon>Eukaryota</taxon>
        <taxon>Viridiplantae</taxon>
        <taxon>Streptophyta</taxon>
        <taxon>Embryophyta</taxon>
        <taxon>Tracheophyta</taxon>
        <taxon>Spermatophyta</taxon>
        <taxon>Magnoliopsida</taxon>
        <taxon>Liliopsida</taxon>
        <taxon>Poales</taxon>
        <taxon>Poaceae</taxon>
        <taxon>BOP clade</taxon>
        <taxon>Oryzoideae</taxon>
        <taxon>Oryzeae</taxon>
        <taxon>Oryzinae</taxon>
        <taxon>Leersia</taxon>
    </lineage>
</organism>
<dbReference type="Proteomes" id="UP000032180">
    <property type="component" value="Chromosome 7"/>
</dbReference>
<protein>
    <submittedName>
        <fullName evidence="2">Uncharacterized protein</fullName>
    </submittedName>
</protein>
<accession>A0A0D9X031</accession>
<dbReference type="HOGENOM" id="CLU_042476_1_0_1"/>
<feature type="region of interest" description="Disordered" evidence="1">
    <location>
        <begin position="166"/>
        <end position="197"/>
    </location>
</feature>
<dbReference type="AlphaFoldDB" id="A0A0D9X031"/>
<feature type="compositionally biased region" description="Basic and acidic residues" evidence="1">
    <location>
        <begin position="167"/>
        <end position="184"/>
    </location>
</feature>
<reference evidence="2" key="3">
    <citation type="submission" date="2015-04" db="UniProtKB">
        <authorList>
            <consortium name="EnsemblPlants"/>
        </authorList>
    </citation>
    <scope>IDENTIFICATION</scope>
</reference>
<proteinExistence type="predicted"/>
<name>A0A0D9X031_9ORYZ</name>